<evidence type="ECO:0000256" key="1">
    <source>
        <dbReference type="SAM" id="MobiDB-lite"/>
    </source>
</evidence>
<organism evidence="2 3">
    <name type="scientific">Pyronema omphalodes (strain CBS 100304)</name>
    <name type="common">Pyronema confluens</name>
    <dbReference type="NCBI Taxonomy" id="1076935"/>
    <lineage>
        <taxon>Eukaryota</taxon>
        <taxon>Fungi</taxon>
        <taxon>Dikarya</taxon>
        <taxon>Ascomycota</taxon>
        <taxon>Pezizomycotina</taxon>
        <taxon>Pezizomycetes</taxon>
        <taxon>Pezizales</taxon>
        <taxon>Pyronemataceae</taxon>
        <taxon>Pyronema</taxon>
    </lineage>
</organism>
<reference evidence="2 3" key="1">
    <citation type="journal article" date="2013" name="PLoS Genet.">
        <title>The genome and development-dependent transcriptomes of Pyronema confluens: a window into fungal evolution.</title>
        <authorList>
            <person name="Traeger S."/>
            <person name="Altegoer F."/>
            <person name="Freitag M."/>
            <person name="Gabaldon T."/>
            <person name="Kempken F."/>
            <person name="Kumar A."/>
            <person name="Marcet-Houben M."/>
            <person name="Poggeler S."/>
            <person name="Stajich J.E."/>
            <person name="Nowrousian M."/>
        </authorList>
    </citation>
    <scope>NUCLEOTIDE SEQUENCE [LARGE SCALE GENOMIC DNA]</scope>
    <source>
        <strain evidence="3">CBS 100304</strain>
        <tissue evidence="2">Vegetative mycelium</tissue>
    </source>
</reference>
<protein>
    <submittedName>
        <fullName evidence="2">Uncharacterized protein</fullName>
    </submittedName>
</protein>
<keyword evidence="3" id="KW-1185">Reference proteome</keyword>
<proteinExistence type="predicted"/>
<accession>U4LEM9</accession>
<evidence type="ECO:0000313" key="2">
    <source>
        <dbReference type="EMBL" id="CCX09734.1"/>
    </source>
</evidence>
<evidence type="ECO:0000313" key="3">
    <source>
        <dbReference type="Proteomes" id="UP000018144"/>
    </source>
</evidence>
<dbReference type="Proteomes" id="UP000018144">
    <property type="component" value="Unassembled WGS sequence"/>
</dbReference>
<feature type="region of interest" description="Disordered" evidence="1">
    <location>
        <begin position="38"/>
        <end position="70"/>
    </location>
</feature>
<sequence>MGIDPHSSQTTRTCSWHKYPLHTGFFLTLSPPAPFFASSNHRQQLTGHGGRSKPILKYQRQNHRMSPQKD</sequence>
<dbReference type="EMBL" id="HF935494">
    <property type="protein sequence ID" value="CCX09734.1"/>
    <property type="molecule type" value="Genomic_DNA"/>
</dbReference>
<gene>
    <name evidence="2" type="ORF">PCON_09327</name>
</gene>
<dbReference type="AlphaFoldDB" id="U4LEM9"/>
<name>U4LEM9_PYROM</name>